<evidence type="ECO:0000313" key="3">
    <source>
        <dbReference type="Proteomes" id="UP000184184"/>
    </source>
</evidence>
<evidence type="ECO:0000313" key="2">
    <source>
        <dbReference type="EMBL" id="SHN05410.1"/>
    </source>
</evidence>
<keyword evidence="1" id="KW-0812">Transmembrane</keyword>
<organism evidence="2 3">
    <name type="scientific">Gracilibacillus kekensis</name>
    <dbReference type="NCBI Taxonomy" id="1027249"/>
    <lineage>
        <taxon>Bacteria</taxon>
        <taxon>Bacillati</taxon>
        <taxon>Bacillota</taxon>
        <taxon>Bacilli</taxon>
        <taxon>Bacillales</taxon>
        <taxon>Bacillaceae</taxon>
        <taxon>Gracilibacillus</taxon>
    </lineage>
</organism>
<protein>
    <submittedName>
        <fullName evidence="2">Uncharacterized protein</fullName>
    </submittedName>
</protein>
<keyword evidence="1" id="KW-1133">Transmembrane helix</keyword>
<proteinExistence type="predicted"/>
<dbReference type="EMBL" id="FRCZ01000003">
    <property type="protein sequence ID" value="SHN05410.1"/>
    <property type="molecule type" value="Genomic_DNA"/>
</dbReference>
<dbReference type="OrthoDB" id="2972523at2"/>
<dbReference type="RefSeq" id="WP_073201382.1">
    <property type="nucleotide sequence ID" value="NZ_FRCZ01000003.1"/>
</dbReference>
<dbReference type="STRING" id="1027249.SAMN05216179_1649"/>
<dbReference type="Proteomes" id="UP000184184">
    <property type="component" value="Unassembled WGS sequence"/>
</dbReference>
<name>A0A1M7NN88_9BACI</name>
<accession>A0A1M7NN88</accession>
<evidence type="ECO:0000256" key="1">
    <source>
        <dbReference type="SAM" id="Phobius"/>
    </source>
</evidence>
<gene>
    <name evidence="2" type="ORF">SAMN05216179_1649</name>
</gene>
<sequence>MKWLVTALSLITVAIWVVVIFFYVDVDQKTNIYATEHTQMTDTKENKNANFIFRTKNASQEDEVKEVANQEETEVSNKSLKNVSLPLTDDNKVSIDELLSALNIKF</sequence>
<keyword evidence="1" id="KW-0472">Membrane</keyword>
<dbReference type="AlphaFoldDB" id="A0A1M7NN88"/>
<feature type="transmembrane region" description="Helical" evidence="1">
    <location>
        <begin position="6"/>
        <end position="24"/>
    </location>
</feature>
<reference evidence="2 3" key="1">
    <citation type="submission" date="2016-11" db="EMBL/GenBank/DDBJ databases">
        <authorList>
            <person name="Jaros S."/>
            <person name="Januszkiewicz K."/>
            <person name="Wedrychowicz H."/>
        </authorList>
    </citation>
    <scope>NUCLEOTIDE SEQUENCE [LARGE SCALE GENOMIC DNA]</scope>
    <source>
        <strain evidence="2 3">CGMCC 1.10681</strain>
    </source>
</reference>
<keyword evidence="3" id="KW-1185">Reference proteome</keyword>